<proteinExistence type="predicted"/>
<evidence type="ECO:0008006" key="3">
    <source>
        <dbReference type="Google" id="ProtNLM"/>
    </source>
</evidence>
<dbReference type="EMBL" id="JNHK01000057">
    <property type="protein sequence ID" value="KDS39525.1"/>
    <property type="molecule type" value="Genomic_DNA"/>
</dbReference>
<evidence type="ECO:0000313" key="2">
    <source>
        <dbReference type="Proteomes" id="UP000027850"/>
    </source>
</evidence>
<accession>A0AB34LBA5</accession>
<organism evidence="1 2">
    <name type="scientific">Parabacteroides distasonis str. 3776 D15 i</name>
    <dbReference type="NCBI Taxonomy" id="1339342"/>
    <lineage>
        <taxon>Bacteria</taxon>
        <taxon>Pseudomonadati</taxon>
        <taxon>Bacteroidota</taxon>
        <taxon>Bacteroidia</taxon>
        <taxon>Bacteroidales</taxon>
        <taxon>Tannerellaceae</taxon>
        <taxon>Parabacteroides</taxon>
    </lineage>
</organism>
<dbReference type="Proteomes" id="UP000027850">
    <property type="component" value="Unassembled WGS sequence"/>
</dbReference>
<reference evidence="1 2" key="1">
    <citation type="submission" date="2014-04" db="EMBL/GenBank/DDBJ databases">
        <authorList>
            <person name="Sears C."/>
            <person name="Carroll K."/>
            <person name="Sack B.R."/>
            <person name="Qadri F."/>
            <person name="Myers L.L."/>
            <person name="Chung G.-T."/>
            <person name="Escheverria P."/>
            <person name="Fraser C.M."/>
            <person name="Sadzewicz L."/>
            <person name="Shefchek K.A."/>
            <person name="Tallon L."/>
            <person name="Das S.P."/>
            <person name="Daugherty S."/>
            <person name="Mongodin E.F."/>
        </authorList>
    </citation>
    <scope>NUCLEOTIDE SEQUENCE [LARGE SCALE GENOMIC DNA]</scope>
    <source>
        <strain evidence="1 2">3776 D15 i</strain>
    </source>
</reference>
<comment type="caution">
    <text evidence="1">The sequence shown here is derived from an EMBL/GenBank/DDBJ whole genome shotgun (WGS) entry which is preliminary data.</text>
</comment>
<sequence length="49" mass="6074">MEMRADWAHPFRILIDDVYKIIYYIDEPYIHIVGIFDCRQDIKKLKKLF</sequence>
<evidence type="ECO:0000313" key="1">
    <source>
        <dbReference type="EMBL" id="KDS39525.1"/>
    </source>
</evidence>
<dbReference type="AlphaFoldDB" id="A0AB34LBA5"/>
<gene>
    <name evidence="1" type="ORF">M091_4345</name>
</gene>
<protein>
    <recommendedName>
        <fullName evidence="3">Type II toxin-antitoxin system RelE/ParE family toxin</fullName>
    </recommendedName>
</protein>
<name>A0AB34LBA5_PARDI</name>